<proteinExistence type="predicted"/>
<dbReference type="AlphaFoldDB" id="A0A1I8A6T1"/>
<dbReference type="WBParaSite" id="L893_g33168.t1">
    <property type="protein sequence ID" value="L893_g33168.t1"/>
    <property type="gene ID" value="L893_g33168"/>
</dbReference>
<organism evidence="2 3">
    <name type="scientific">Steinernema glaseri</name>
    <dbReference type="NCBI Taxonomy" id="37863"/>
    <lineage>
        <taxon>Eukaryota</taxon>
        <taxon>Metazoa</taxon>
        <taxon>Ecdysozoa</taxon>
        <taxon>Nematoda</taxon>
        <taxon>Chromadorea</taxon>
        <taxon>Rhabditida</taxon>
        <taxon>Tylenchina</taxon>
        <taxon>Panagrolaimomorpha</taxon>
        <taxon>Strongyloidoidea</taxon>
        <taxon>Steinernematidae</taxon>
        <taxon>Steinernema</taxon>
    </lineage>
</organism>
<feature type="region of interest" description="Disordered" evidence="1">
    <location>
        <begin position="1"/>
        <end position="66"/>
    </location>
</feature>
<sequence length="66" mass="7445">MKEERKSSAEKHSVDKDEKAEIDKMEDTDTYRDINDSAESAASDKDSEGKGYAKEDTLENVAEMNK</sequence>
<evidence type="ECO:0000256" key="1">
    <source>
        <dbReference type="SAM" id="MobiDB-lite"/>
    </source>
</evidence>
<evidence type="ECO:0000313" key="3">
    <source>
        <dbReference type="WBParaSite" id="L893_g33168.t1"/>
    </source>
</evidence>
<reference evidence="3" key="1">
    <citation type="submission" date="2016-11" db="UniProtKB">
        <authorList>
            <consortium name="WormBaseParasite"/>
        </authorList>
    </citation>
    <scope>IDENTIFICATION</scope>
</reference>
<feature type="compositionally biased region" description="Basic and acidic residues" evidence="1">
    <location>
        <begin position="42"/>
        <end position="57"/>
    </location>
</feature>
<dbReference type="Proteomes" id="UP000095287">
    <property type="component" value="Unplaced"/>
</dbReference>
<keyword evidence="2" id="KW-1185">Reference proteome</keyword>
<name>A0A1I8A6T1_9BILA</name>
<feature type="compositionally biased region" description="Basic and acidic residues" evidence="1">
    <location>
        <begin position="1"/>
        <end position="35"/>
    </location>
</feature>
<accession>A0A1I8A6T1</accession>
<evidence type="ECO:0000313" key="2">
    <source>
        <dbReference type="Proteomes" id="UP000095287"/>
    </source>
</evidence>
<protein>
    <submittedName>
        <fullName evidence="3">DUF4025 domain-containing protein</fullName>
    </submittedName>
</protein>